<accession>A0A914ZF87</accession>
<sequence length="163" mass="18687">MRQHLDLGKKLRSIYIDQLKFLSPDYHNHEIYVRSTDVNRTMISAMSNMFAMYPAAASDAGQTYPNSTAWPTYQANGQKVGYIPIPIHTINDFYDYTLNADMTCPRQDALWKIVQQTPEYTQKTVEKKALLDKLTQLTGDNITLTNIWVVADALFIEVCFVLN</sequence>
<evidence type="ECO:0000313" key="2">
    <source>
        <dbReference type="Proteomes" id="UP000887577"/>
    </source>
</evidence>
<dbReference type="InterPro" id="IPR050645">
    <property type="entry name" value="Histidine_acid_phosphatase"/>
</dbReference>
<evidence type="ECO:0000313" key="3">
    <source>
        <dbReference type="WBParaSite" id="PSU_v2.g8941.t1"/>
    </source>
</evidence>
<keyword evidence="2" id="KW-1185">Reference proteome</keyword>
<proteinExistence type="inferred from homology"/>
<dbReference type="InterPro" id="IPR000560">
    <property type="entry name" value="His_Pase_clade-2"/>
</dbReference>
<reference evidence="3" key="1">
    <citation type="submission" date="2022-11" db="UniProtKB">
        <authorList>
            <consortium name="WormBaseParasite"/>
        </authorList>
    </citation>
    <scope>IDENTIFICATION</scope>
</reference>
<dbReference type="Pfam" id="PF00328">
    <property type="entry name" value="His_Phos_2"/>
    <property type="match status" value="1"/>
</dbReference>
<comment type="similarity">
    <text evidence="1">Belongs to the histidine acid phosphatase family.</text>
</comment>
<evidence type="ECO:0000256" key="1">
    <source>
        <dbReference type="ARBA" id="ARBA00005375"/>
    </source>
</evidence>
<name>A0A914ZF87_9BILA</name>
<organism evidence="2 3">
    <name type="scientific">Panagrolaimus superbus</name>
    <dbReference type="NCBI Taxonomy" id="310955"/>
    <lineage>
        <taxon>Eukaryota</taxon>
        <taxon>Metazoa</taxon>
        <taxon>Ecdysozoa</taxon>
        <taxon>Nematoda</taxon>
        <taxon>Chromadorea</taxon>
        <taxon>Rhabditida</taxon>
        <taxon>Tylenchina</taxon>
        <taxon>Panagrolaimomorpha</taxon>
        <taxon>Panagrolaimoidea</taxon>
        <taxon>Panagrolaimidae</taxon>
        <taxon>Panagrolaimus</taxon>
    </lineage>
</organism>
<dbReference type="Gene3D" id="3.40.50.1240">
    <property type="entry name" value="Phosphoglycerate mutase-like"/>
    <property type="match status" value="1"/>
</dbReference>
<dbReference type="AlphaFoldDB" id="A0A914ZF87"/>
<dbReference type="Proteomes" id="UP000887577">
    <property type="component" value="Unplaced"/>
</dbReference>
<dbReference type="SUPFAM" id="SSF53254">
    <property type="entry name" value="Phosphoglycerate mutase-like"/>
    <property type="match status" value="1"/>
</dbReference>
<dbReference type="InterPro" id="IPR029033">
    <property type="entry name" value="His_PPase_superfam"/>
</dbReference>
<dbReference type="CDD" id="cd07061">
    <property type="entry name" value="HP_HAP_like"/>
    <property type="match status" value="1"/>
</dbReference>
<dbReference type="WBParaSite" id="PSU_v2.g8941.t1">
    <property type="protein sequence ID" value="PSU_v2.g8941.t1"/>
    <property type="gene ID" value="PSU_v2.g8941"/>
</dbReference>
<protein>
    <submittedName>
        <fullName evidence="3">Uncharacterized protein</fullName>
    </submittedName>
</protein>
<dbReference type="PANTHER" id="PTHR11567:SF206">
    <property type="entry name" value="HISTIDINE ACID PHOSPHATASE-RELATED"/>
    <property type="match status" value="1"/>
</dbReference>
<dbReference type="PANTHER" id="PTHR11567">
    <property type="entry name" value="ACID PHOSPHATASE-RELATED"/>
    <property type="match status" value="1"/>
</dbReference>
<dbReference type="GO" id="GO:0016791">
    <property type="term" value="F:phosphatase activity"/>
    <property type="evidence" value="ECO:0007669"/>
    <property type="project" value="UniProtKB-ARBA"/>
</dbReference>